<dbReference type="Proteomes" id="UP000032180">
    <property type="component" value="Chromosome 6"/>
</dbReference>
<dbReference type="InterPro" id="IPR007518">
    <property type="entry name" value="MINDY"/>
</dbReference>
<dbReference type="PANTHER" id="PTHR18063">
    <property type="entry name" value="NF-E2 INDUCIBLE PROTEIN"/>
    <property type="match status" value="1"/>
</dbReference>
<dbReference type="GO" id="GO:0071108">
    <property type="term" value="P:protein K48-linked deubiquitination"/>
    <property type="evidence" value="ECO:0007669"/>
    <property type="project" value="TreeGrafter"/>
</dbReference>
<dbReference type="eggNOG" id="KOG2427">
    <property type="taxonomic scope" value="Eukaryota"/>
</dbReference>
<feature type="region of interest" description="Disordered" evidence="1">
    <location>
        <begin position="656"/>
        <end position="719"/>
    </location>
</feature>
<feature type="compositionally biased region" description="Low complexity" evidence="1">
    <location>
        <begin position="662"/>
        <end position="686"/>
    </location>
</feature>
<dbReference type="Gramene" id="LPERR06G22740.2">
    <property type="protein sequence ID" value="LPERR06G22740.2"/>
    <property type="gene ID" value="LPERR06G22740"/>
</dbReference>
<proteinExistence type="predicted"/>
<dbReference type="GO" id="GO:0016807">
    <property type="term" value="F:cysteine-type carboxypeptidase activity"/>
    <property type="evidence" value="ECO:0007669"/>
    <property type="project" value="TreeGrafter"/>
</dbReference>
<evidence type="ECO:0000313" key="4">
    <source>
        <dbReference type="Proteomes" id="UP000032180"/>
    </source>
</evidence>
<accession>A0A0D9WU24</accession>
<sequence length="719" mass="78880">MSTDQPHLPPPVPPPGAAAAADPDSAPAPMPPLEPPEVMHKTRAVDFLGRRTPIVYQNDNGPCPLLAICNVMLLKNVISLNPDAGEVSQQKLLSLVAERLIDSNSNEQDKDEEYVRNREQNISDAIDLLPRLATGIDVNVMFRKIDDFEFTRERAIFDLLDIPLYHGWIVDPQDTDTASAIGSKSYNALASGLAEFKSGESTKENKHVQEEETVDFAAATTAALGVPSPSVSRGRSFDENTLADPVELHIRRGDREEEEELMRVLNLSKAENAKAVDGSVSFDTSQSHSSSNMEETAQSESFRLEATEMVDLTNKEEHGNSHALSDGPLLQDSTNAAPNVNEVGPEESHQTLTSNDLEDDGTRNILPEHPDITIQPSESALDCSSHESSAPNQAAAFAPALGQVDKEPCEEQPPVQIHEQVSDTEFSSELTTAAGQATPNHATNELDGENGYNPEPVTLSIQESEPIYQGEEHILSTGNLAYENQEPVYEGEAVLAEQADKTEKSSECMQDGAAEHQWELIDNFLQNTASQLTVYGLFCLQEGLTDNELCVFFRNNHFNTMFKYNGSLYLLATDQGFFSQSDLVWQRLDEVNGDGVFLTSNFTPFKAETPRNDSWNEQQAMTSTADYLAQFDNTTLPNSSGNSDLELAIALQQQEFERQQPQRHQSSTQQQEPAPQQPQQAPNQSPGTGRPGLVVGPTTARRPPAPQPIASKKEKCIVM</sequence>
<dbReference type="Pfam" id="PF04424">
    <property type="entry name" value="MINDY_DUB"/>
    <property type="match status" value="2"/>
</dbReference>
<reference evidence="4" key="2">
    <citation type="submission" date="2013-12" db="EMBL/GenBank/DDBJ databases">
        <authorList>
            <person name="Yu Y."/>
            <person name="Lee S."/>
            <person name="de Baynast K."/>
            <person name="Wissotski M."/>
            <person name="Liu L."/>
            <person name="Talag J."/>
            <person name="Goicoechea J."/>
            <person name="Angelova A."/>
            <person name="Jetty R."/>
            <person name="Kudrna D."/>
            <person name="Golser W."/>
            <person name="Rivera L."/>
            <person name="Zhang J."/>
            <person name="Wing R."/>
        </authorList>
    </citation>
    <scope>NUCLEOTIDE SEQUENCE</scope>
</reference>
<dbReference type="AlphaFoldDB" id="A0A0D9WU24"/>
<reference evidence="3" key="3">
    <citation type="submission" date="2015-04" db="UniProtKB">
        <authorList>
            <consortium name="EnsemblPlants"/>
        </authorList>
    </citation>
    <scope>IDENTIFICATION</scope>
</reference>
<protein>
    <recommendedName>
        <fullName evidence="2">MINDY deubiquitinase domain-containing protein</fullName>
    </recommendedName>
</protein>
<reference evidence="3 4" key="1">
    <citation type="submission" date="2012-08" db="EMBL/GenBank/DDBJ databases">
        <title>Oryza genome evolution.</title>
        <authorList>
            <person name="Wing R.A."/>
        </authorList>
    </citation>
    <scope>NUCLEOTIDE SEQUENCE</scope>
</reference>
<dbReference type="PANTHER" id="PTHR18063:SF6">
    <property type="entry name" value="UBIQUITIN CARBOXYL-TERMINAL HYDROLASE"/>
    <property type="match status" value="1"/>
</dbReference>
<feature type="region of interest" description="Disordered" evidence="1">
    <location>
        <begin position="1"/>
        <end position="37"/>
    </location>
</feature>
<evidence type="ECO:0000259" key="2">
    <source>
        <dbReference type="Pfam" id="PF04424"/>
    </source>
</evidence>
<name>A0A0D9WU24_9ORYZ</name>
<dbReference type="GO" id="GO:0004843">
    <property type="term" value="F:cysteine-type deubiquitinase activity"/>
    <property type="evidence" value="ECO:0007669"/>
    <property type="project" value="InterPro"/>
</dbReference>
<dbReference type="GO" id="GO:0005829">
    <property type="term" value="C:cytosol"/>
    <property type="evidence" value="ECO:0007669"/>
    <property type="project" value="TreeGrafter"/>
</dbReference>
<evidence type="ECO:0000313" key="3">
    <source>
        <dbReference type="EnsemblPlants" id="LPERR06G22740.2"/>
    </source>
</evidence>
<dbReference type="InterPro" id="IPR003903">
    <property type="entry name" value="UIM_dom"/>
</dbReference>
<feature type="region of interest" description="Disordered" evidence="1">
    <location>
        <begin position="277"/>
        <end position="301"/>
    </location>
</feature>
<dbReference type="GO" id="GO:0071944">
    <property type="term" value="C:cell periphery"/>
    <property type="evidence" value="ECO:0007669"/>
    <property type="project" value="TreeGrafter"/>
</dbReference>
<feature type="domain" description="MINDY deubiquitinase" evidence="2">
    <location>
        <begin position="40"/>
        <end position="213"/>
    </location>
</feature>
<organism evidence="3 4">
    <name type="scientific">Leersia perrieri</name>
    <dbReference type="NCBI Taxonomy" id="77586"/>
    <lineage>
        <taxon>Eukaryota</taxon>
        <taxon>Viridiplantae</taxon>
        <taxon>Streptophyta</taxon>
        <taxon>Embryophyta</taxon>
        <taxon>Tracheophyta</taxon>
        <taxon>Spermatophyta</taxon>
        <taxon>Magnoliopsida</taxon>
        <taxon>Liliopsida</taxon>
        <taxon>Poales</taxon>
        <taxon>Poaceae</taxon>
        <taxon>BOP clade</taxon>
        <taxon>Oryzoideae</taxon>
        <taxon>Oryzeae</taxon>
        <taxon>Oryzinae</taxon>
        <taxon>Leersia</taxon>
    </lineage>
</organism>
<dbReference type="STRING" id="77586.A0A0D9WU24"/>
<feature type="region of interest" description="Disordered" evidence="1">
    <location>
        <begin position="317"/>
        <end position="370"/>
    </location>
</feature>
<feature type="domain" description="MINDY deubiquitinase" evidence="2">
    <location>
        <begin position="492"/>
        <end position="602"/>
    </location>
</feature>
<feature type="compositionally biased region" description="Basic and acidic residues" evidence="1">
    <location>
        <begin position="360"/>
        <end position="370"/>
    </location>
</feature>
<dbReference type="PROSITE" id="PS50330">
    <property type="entry name" value="UIM"/>
    <property type="match status" value="1"/>
</dbReference>
<dbReference type="EnsemblPlants" id="LPERR06G22740.2">
    <property type="protein sequence ID" value="LPERR06G22740.2"/>
    <property type="gene ID" value="LPERR06G22740"/>
</dbReference>
<feature type="compositionally biased region" description="Polar residues" evidence="1">
    <location>
        <begin position="281"/>
        <end position="301"/>
    </location>
</feature>
<evidence type="ECO:0000256" key="1">
    <source>
        <dbReference type="SAM" id="MobiDB-lite"/>
    </source>
</evidence>
<feature type="region of interest" description="Disordered" evidence="1">
    <location>
        <begin position="420"/>
        <end position="451"/>
    </location>
</feature>
<feature type="compositionally biased region" description="Polar residues" evidence="1">
    <location>
        <begin position="423"/>
        <end position="443"/>
    </location>
</feature>
<feature type="compositionally biased region" description="Pro residues" evidence="1">
    <location>
        <begin position="7"/>
        <end position="16"/>
    </location>
</feature>
<dbReference type="InterPro" id="IPR033979">
    <property type="entry name" value="MINDY_domain"/>
</dbReference>
<feature type="compositionally biased region" description="Pro residues" evidence="1">
    <location>
        <begin position="26"/>
        <end position="35"/>
    </location>
</feature>
<keyword evidence="4" id="KW-1185">Reference proteome</keyword>
<dbReference type="GO" id="GO:1990380">
    <property type="term" value="F:K48-linked deubiquitinase activity"/>
    <property type="evidence" value="ECO:0007669"/>
    <property type="project" value="InterPro"/>
</dbReference>